<gene>
    <name evidence="1" type="ORF">DES47_105416</name>
</gene>
<dbReference type="GO" id="GO:0005694">
    <property type="term" value="C:chromosome"/>
    <property type="evidence" value="ECO:0007669"/>
    <property type="project" value="InterPro"/>
</dbReference>
<organism evidence="1 2">
    <name type="scientific">Roseateles toxinivorans</name>
    <dbReference type="NCBI Taxonomy" id="270368"/>
    <lineage>
        <taxon>Bacteria</taxon>
        <taxon>Pseudomonadati</taxon>
        <taxon>Pseudomonadota</taxon>
        <taxon>Betaproteobacteria</taxon>
        <taxon>Burkholderiales</taxon>
        <taxon>Sphaerotilaceae</taxon>
        <taxon>Roseateles</taxon>
    </lineage>
</organism>
<accession>A0A4R6QIS2</accession>
<dbReference type="SUPFAM" id="SSF56726">
    <property type="entry name" value="DNA topoisomerase IV, alpha subunit"/>
    <property type="match status" value="1"/>
</dbReference>
<dbReference type="AlphaFoldDB" id="A0A4R6QIS2"/>
<dbReference type="Proteomes" id="UP000295361">
    <property type="component" value="Unassembled WGS sequence"/>
</dbReference>
<dbReference type="GO" id="GO:0003677">
    <property type="term" value="F:DNA binding"/>
    <property type="evidence" value="ECO:0007669"/>
    <property type="project" value="InterPro"/>
</dbReference>
<dbReference type="InterPro" id="IPR036078">
    <property type="entry name" value="Spo11/TopoVI_A_sf"/>
</dbReference>
<comment type="caution">
    <text evidence="1">The sequence shown here is derived from an EMBL/GenBank/DDBJ whole genome shotgun (WGS) entry which is preliminary data.</text>
</comment>
<dbReference type="InParanoid" id="A0A4R6QIS2"/>
<dbReference type="OrthoDB" id="6059266at2"/>
<proteinExistence type="predicted"/>
<keyword evidence="2" id="KW-1185">Reference proteome</keyword>
<sequence length="397" mass="43748">MRHAQPATIVVLATTRSKRRRAASDAQWPSKPLGLSEDERQLLNDWAAASAATRKWAALREAAGIDRLDLAERLATKLLALGVWTVQEAFQRARWELKEIAWCDLPTLQTELGLETAAEKQAQRLSIDEQLEQLLADELVGEAAAAVLESRLAAASKRGRAELLRGLSLWVQAQRSGLRQDFALHARPHTKAITAGEWAWLESSFDLAGLAVGRFKTMIWLAGAGRLLWSGGGVDLPALPLIALPCEHLLRLTAVQAAPNQYWLIENRASFEKQAEQLPPGCCLIWTAGRPSHAWLRGVQALLLHAPAPVSVSADADPAGIEIALAAVEPWRNAGLPWLTRGMEIAQLETSKRQPLNGYDQQCLQRLFDRSDLPDSLRELALGMQRLQGKAEQEAWL</sequence>
<evidence type="ECO:0000313" key="2">
    <source>
        <dbReference type="Proteomes" id="UP000295361"/>
    </source>
</evidence>
<evidence type="ECO:0000313" key="1">
    <source>
        <dbReference type="EMBL" id="TDP63410.1"/>
    </source>
</evidence>
<reference evidence="1 2" key="1">
    <citation type="submission" date="2019-03" db="EMBL/GenBank/DDBJ databases">
        <title>Genomic Encyclopedia of Type Strains, Phase IV (KMG-IV): sequencing the most valuable type-strain genomes for metagenomic binning, comparative biology and taxonomic classification.</title>
        <authorList>
            <person name="Goeker M."/>
        </authorList>
    </citation>
    <scope>NUCLEOTIDE SEQUENCE [LARGE SCALE GENOMIC DNA]</scope>
    <source>
        <strain evidence="1 2">DSM 16998</strain>
    </source>
</reference>
<dbReference type="EMBL" id="SNXS01000005">
    <property type="protein sequence ID" value="TDP63410.1"/>
    <property type="molecule type" value="Genomic_DNA"/>
</dbReference>
<name>A0A4R6QIS2_9BURK</name>
<protein>
    <submittedName>
        <fullName evidence="1">Uncharacterized protein DUF2399</fullName>
    </submittedName>
</protein>
<dbReference type="RefSeq" id="WP_133702577.1">
    <property type="nucleotide sequence ID" value="NZ_SNXS01000005.1"/>
</dbReference>